<organism evidence="2">
    <name type="scientific">Trichuris suis</name>
    <name type="common">pig whipworm</name>
    <dbReference type="NCBI Taxonomy" id="68888"/>
    <lineage>
        <taxon>Eukaryota</taxon>
        <taxon>Metazoa</taxon>
        <taxon>Ecdysozoa</taxon>
        <taxon>Nematoda</taxon>
        <taxon>Enoplea</taxon>
        <taxon>Dorylaimia</taxon>
        <taxon>Trichinellida</taxon>
        <taxon>Trichuridae</taxon>
        <taxon>Trichuris</taxon>
    </lineage>
</organism>
<gene>
    <name evidence="2" type="ORF">M514_25779</name>
</gene>
<evidence type="ECO:0000256" key="1">
    <source>
        <dbReference type="SAM" id="MobiDB-lite"/>
    </source>
</evidence>
<name>A0A085MXW4_9BILA</name>
<accession>A0A085MXW4</accession>
<proteinExistence type="predicted"/>
<sequence>MSAPDVCRDGTDRQRGNTWIPGRTWLAGELMVNSRLGHVIALCLAAKHGILNRDSTFSVRSDAQKLKEPFTYDITHPSKETKASQSARHGYSPNSSPNVSISAVSSIATGIRCRHDQTVSEKRMFYPAAIKQFVRKIKRYWVLKMSELSEPACSVVRQQDVSEPDIVAAGVALLEGVKGAMRSRLSDRLS</sequence>
<dbReference type="AlphaFoldDB" id="A0A085MXW4"/>
<feature type="region of interest" description="Disordered" evidence="1">
    <location>
        <begin position="76"/>
        <end position="97"/>
    </location>
</feature>
<evidence type="ECO:0000313" key="2">
    <source>
        <dbReference type="EMBL" id="KFD62060.1"/>
    </source>
</evidence>
<protein>
    <submittedName>
        <fullName evidence="2">Uncharacterized protein</fullName>
    </submittedName>
</protein>
<dbReference type="EMBL" id="KL367603">
    <property type="protein sequence ID" value="KFD62060.1"/>
    <property type="molecule type" value="Genomic_DNA"/>
</dbReference>
<dbReference type="Proteomes" id="UP000030758">
    <property type="component" value="Unassembled WGS sequence"/>
</dbReference>
<reference evidence="2" key="1">
    <citation type="journal article" date="2014" name="Nat. Genet.">
        <title>Genome and transcriptome of the porcine whipworm Trichuris suis.</title>
        <authorList>
            <person name="Jex A.R."/>
            <person name="Nejsum P."/>
            <person name="Schwarz E.M."/>
            <person name="Hu L."/>
            <person name="Young N.D."/>
            <person name="Hall R.S."/>
            <person name="Korhonen P.K."/>
            <person name="Liao S."/>
            <person name="Thamsborg S."/>
            <person name="Xia J."/>
            <person name="Xu P."/>
            <person name="Wang S."/>
            <person name="Scheerlinck J.P."/>
            <person name="Hofmann A."/>
            <person name="Sternberg P.W."/>
            <person name="Wang J."/>
            <person name="Gasser R.B."/>
        </authorList>
    </citation>
    <scope>NUCLEOTIDE SEQUENCE [LARGE SCALE GENOMIC DNA]</scope>
    <source>
        <strain evidence="2">DCEP-RM93F</strain>
    </source>
</reference>